<sequence length="87" mass="9638">MLDILCATFLETLSFACLSCGQECRSARDSSGCCQTCCSPCASCCCKSSMESQEGRLRLEEDATENNNPTITQQPRWSAQEALRNWK</sequence>
<gene>
    <name evidence="3" type="ORF">FA14DRAFT_51973</name>
</gene>
<feature type="compositionally biased region" description="Polar residues" evidence="1">
    <location>
        <begin position="65"/>
        <end position="77"/>
    </location>
</feature>
<proteinExistence type="predicted"/>
<evidence type="ECO:0000313" key="4">
    <source>
        <dbReference type="Proteomes" id="UP000245771"/>
    </source>
</evidence>
<dbReference type="RefSeq" id="XP_025356418.1">
    <property type="nucleotide sequence ID" value="XM_025502461.1"/>
</dbReference>
<dbReference type="GeneID" id="37024242"/>
<evidence type="ECO:0000313" key="3">
    <source>
        <dbReference type="EMBL" id="PWN36116.1"/>
    </source>
</evidence>
<organism evidence="3 4">
    <name type="scientific">Meira miltonrushii</name>
    <dbReference type="NCBI Taxonomy" id="1280837"/>
    <lineage>
        <taxon>Eukaryota</taxon>
        <taxon>Fungi</taxon>
        <taxon>Dikarya</taxon>
        <taxon>Basidiomycota</taxon>
        <taxon>Ustilaginomycotina</taxon>
        <taxon>Exobasidiomycetes</taxon>
        <taxon>Exobasidiales</taxon>
        <taxon>Brachybasidiaceae</taxon>
        <taxon>Meira</taxon>
    </lineage>
</organism>
<feature type="region of interest" description="Disordered" evidence="1">
    <location>
        <begin position="60"/>
        <end position="87"/>
    </location>
</feature>
<dbReference type="Proteomes" id="UP000245771">
    <property type="component" value="Unassembled WGS sequence"/>
</dbReference>
<dbReference type="InParanoid" id="A0A316VF21"/>
<feature type="signal peptide" evidence="2">
    <location>
        <begin position="1"/>
        <end position="21"/>
    </location>
</feature>
<keyword evidence="2" id="KW-0732">Signal</keyword>
<feature type="chain" id="PRO_5016340767" evidence="2">
    <location>
        <begin position="22"/>
        <end position="87"/>
    </location>
</feature>
<evidence type="ECO:0000256" key="1">
    <source>
        <dbReference type="SAM" id="MobiDB-lite"/>
    </source>
</evidence>
<protein>
    <submittedName>
        <fullName evidence="3">Uncharacterized protein</fullName>
    </submittedName>
</protein>
<keyword evidence="4" id="KW-1185">Reference proteome</keyword>
<reference evidence="3 4" key="1">
    <citation type="journal article" date="2018" name="Mol. Biol. Evol.">
        <title>Broad Genomic Sampling Reveals a Smut Pathogenic Ancestry of the Fungal Clade Ustilaginomycotina.</title>
        <authorList>
            <person name="Kijpornyongpan T."/>
            <person name="Mondo S.J."/>
            <person name="Barry K."/>
            <person name="Sandor L."/>
            <person name="Lee J."/>
            <person name="Lipzen A."/>
            <person name="Pangilinan J."/>
            <person name="LaButti K."/>
            <person name="Hainaut M."/>
            <person name="Henrissat B."/>
            <person name="Grigoriev I.V."/>
            <person name="Spatafora J.W."/>
            <person name="Aime M.C."/>
        </authorList>
    </citation>
    <scope>NUCLEOTIDE SEQUENCE [LARGE SCALE GENOMIC DNA]</scope>
    <source>
        <strain evidence="3 4">MCA 3882</strain>
    </source>
</reference>
<name>A0A316VF21_9BASI</name>
<evidence type="ECO:0000256" key="2">
    <source>
        <dbReference type="SAM" id="SignalP"/>
    </source>
</evidence>
<accession>A0A316VF21</accession>
<dbReference type="AlphaFoldDB" id="A0A316VF21"/>
<dbReference type="EMBL" id="KZ819603">
    <property type="protein sequence ID" value="PWN36116.1"/>
    <property type="molecule type" value="Genomic_DNA"/>
</dbReference>